<dbReference type="InterPro" id="IPR014710">
    <property type="entry name" value="RmlC-like_jellyroll"/>
</dbReference>
<protein>
    <submittedName>
        <fullName evidence="1">Cytoplasmic protein</fullName>
    </submittedName>
</protein>
<dbReference type="EMBL" id="JAEMNV010000003">
    <property type="protein sequence ID" value="MBJ8339305.1"/>
    <property type="molecule type" value="Genomic_DNA"/>
</dbReference>
<dbReference type="RefSeq" id="WP_199704017.1">
    <property type="nucleotide sequence ID" value="NZ_JAEMNV010000003.1"/>
</dbReference>
<organism evidence="1 2">
    <name type="scientific">Antrihabitans stalagmiti</name>
    <dbReference type="NCBI Taxonomy" id="2799499"/>
    <lineage>
        <taxon>Bacteria</taxon>
        <taxon>Bacillati</taxon>
        <taxon>Actinomycetota</taxon>
        <taxon>Actinomycetes</taxon>
        <taxon>Mycobacteriales</taxon>
        <taxon>Nocardiaceae</taxon>
        <taxon>Antrihabitans</taxon>
    </lineage>
</organism>
<reference evidence="1" key="1">
    <citation type="submission" date="2020-12" db="EMBL/GenBank/DDBJ databases">
        <title>Antrihabitans popcorni sp. nov. and Antrihabitans auranticaus sp. nov., isolated from a larva cave.</title>
        <authorList>
            <person name="Lee S.D."/>
            <person name="Kim I.S."/>
        </authorList>
    </citation>
    <scope>NUCLEOTIDE SEQUENCE</scope>
    <source>
        <strain evidence="1">YC3-6</strain>
    </source>
</reference>
<sequence>MSTDPAVTDPELYRVIFENDRVRILEYRDQPGARTQWHSHPDAVMVPLASFRRRIGAHGRQVEVQLAAGQPRWVGAQEHAGENIGDTDSHALFIELKEPGVVSEDVPIGPSPA</sequence>
<proteinExistence type="predicted"/>
<gene>
    <name evidence="1" type="ORF">JGU71_10425</name>
</gene>
<dbReference type="AlphaFoldDB" id="A0A934NQB6"/>
<name>A0A934NQB6_9NOCA</name>
<accession>A0A934NQB6</accession>
<comment type="caution">
    <text evidence="1">The sequence shown here is derived from an EMBL/GenBank/DDBJ whole genome shotgun (WGS) entry which is preliminary data.</text>
</comment>
<evidence type="ECO:0000313" key="2">
    <source>
        <dbReference type="Proteomes" id="UP000655868"/>
    </source>
</evidence>
<dbReference type="Proteomes" id="UP000655868">
    <property type="component" value="Unassembled WGS sequence"/>
</dbReference>
<dbReference type="InterPro" id="IPR011051">
    <property type="entry name" value="RmlC_Cupin_sf"/>
</dbReference>
<keyword evidence="2" id="KW-1185">Reference proteome</keyword>
<evidence type="ECO:0000313" key="1">
    <source>
        <dbReference type="EMBL" id="MBJ8339305.1"/>
    </source>
</evidence>
<dbReference type="Gene3D" id="2.60.120.10">
    <property type="entry name" value="Jelly Rolls"/>
    <property type="match status" value="1"/>
</dbReference>
<dbReference type="SUPFAM" id="SSF51182">
    <property type="entry name" value="RmlC-like cupins"/>
    <property type="match status" value="1"/>
</dbReference>